<protein>
    <submittedName>
        <fullName evidence="1">19774_t:CDS:1</fullName>
    </submittedName>
</protein>
<proteinExistence type="predicted"/>
<name>A0A9W4SF65_9GLOM</name>
<comment type="caution">
    <text evidence="1">The sequence shown here is derived from an EMBL/GenBank/DDBJ whole genome shotgun (WGS) entry which is preliminary data.</text>
</comment>
<dbReference type="Proteomes" id="UP001153678">
    <property type="component" value="Unassembled WGS sequence"/>
</dbReference>
<dbReference type="EMBL" id="CAMKVN010000380">
    <property type="protein sequence ID" value="CAI2167320.1"/>
    <property type="molecule type" value="Genomic_DNA"/>
</dbReference>
<keyword evidence="2" id="KW-1185">Reference proteome</keyword>
<evidence type="ECO:0000313" key="2">
    <source>
        <dbReference type="Proteomes" id="UP001153678"/>
    </source>
</evidence>
<reference evidence="1" key="1">
    <citation type="submission" date="2022-08" db="EMBL/GenBank/DDBJ databases">
        <authorList>
            <person name="Kallberg Y."/>
            <person name="Tangrot J."/>
            <person name="Rosling A."/>
        </authorList>
    </citation>
    <scope>NUCLEOTIDE SEQUENCE</scope>
    <source>
        <strain evidence="1">Wild A</strain>
    </source>
</reference>
<accession>A0A9W4SF65</accession>
<gene>
    <name evidence="1" type="ORF">FWILDA_LOCUS3014</name>
</gene>
<dbReference type="OrthoDB" id="2409572at2759"/>
<dbReference type="Gene3D" id="2.60.270.50">
    <property type="match status" value="1"/>
</dbReference>
<dbReference type="AlphaFoldDB" id="A0A9W4SF65"/>
<sequence length="171" mass="19358">MISLSTTIFSIPLIKREDIDNFNCQETENQDCCALLAFKIAKNHHARVASIFIINKSGFNIKPLSNNLNKGRWIKHDDHQNIDINCDPPTEPIANGQFVSFSSITSHFFGGVEGVAYFIIDDNITNTKFSISWDVPLIGPPDYELDGLPTKKYYNESRNDLDKTVYQVTIN</sequence>
<evidence type="ECO:0000313" key="1">
    <source>
        <dbReference type="EMBL" id="CAI2167320.1"/>
    </source>
</evidence>
<organism evidence="1 2">
    <name type="scientific">Funneliformis geosporum</name>
    <dbReference type="NCBI Taxonomy" id="1117311"/>
    <lineage>
        <taxon>Eukaryota</taxon>
        <taxon>Fungi</taxon>
        <taxon>Fungi incertae sedis</taxon>
        <taxon>Mucoromycota</taxon>
        <taxon>Glomeromycotina</taxon>
        <taxon>Glomeromycetes</taxon>
        <taxon>Glomerales</taxon>
        <taxon>Glomeraceae</taxon>
        <taxon>Funneliformis</taxon>
    </lineage>
</organism>